<reference evidence="1 2" key="1">
    <citation type="submission" date="2016-01" db="EMBL/GenBank/DDBJ databases">
        <title>Draft genome sequences of Microbacterium laevaniformans LCDC 91-0039 and the type strain of Microbacterium hominis LCDC 84-209.</title>
        <authorList>
            <person name="Bernier A.-M."/>
            <person name="Bernard K."/>
        </authorList>
    </citation>
    <scope>NUCLEOTIDE SEQUENCE [LARGE SCALE GENOMIC DNA]</scope>
    <source>
        <strain evidence="1 2">LCDC 91-0039</strain>
    </source>
</reference>
<proteinExistence type="predicted"/>
<dbReference type="AlphaFoldDB" id="A0A150HF09"/>
<accession>A0A150HF09</accession>
<dbReference type="EMBL" id="LRAD01000027">
    <property type="protein sequence ID" value="KXZ60707.1"/>
    <property type="molecule type" value="Genomic_DNA"/>
</dbReference>
<evidence type="ECO:0000313" key="1">
    <source>
        <dbReference type="EMBL" id="KXZ60707.1"/>
    </source>
</evidence>
<dbReference type="STRING" id="36807.Mlaev_01250"/>
<protein>
    <submittedName>
        <fullName evidence="1">Uncharacterized protein</fullName>
    </submittedName>
</protein>
<comment type="caution">
    <text evidence="1">The sequence shown here is derived from an EMBL/GenBank/DDBJ whole genome shotgun (WGS) entry which is preliminary data.</text>
</comment>
<dbReference type="PATRIC" id="fig|36807.3.peg.1274"/>
<keyword evidence="2" id="KW-1185">Reference proteome</keyword>
<sequence length="96" mass="10830">MDGTTDRRHLTAARALVLDILAGASPLTSEQIVTEWTARQPDMSARHRQQLPRMLSEILWRLTNLEWVAHDGRRYRVTSAGTQMRTHLPAARDAGA</sequence>
<dbReference type="Proteomes" id="UP000075357">
    <property type="component" value="Unassembled WGS sequence"/>
</dbReference>
<organism evidence="1 2">
    <name type="scientific">Microbacterium laevaniformans</name>
    <dbReference type="NCBI Taxonomy" id="36807"/>
    <lineage>
        <taxon>Bacteria</taxon>
        <taxon>Bacillati</taxon>
        <taxon>Actinomycetota</taxon>
        <taxon>Actinomycetes</taxon>
        <taxon>Micrococcales</taxon>
        <taxon>Microbacteriaceae</taxon>
        <taxon>Microbacterium</taxon>
    </lineage>
</organism>
<name>A0A150HF09_9MICO</name>
<dbReference type="RefSeq" id="WP_061682767.1">
    <property type="nucleotide sequence ID" value="NZ_LRAD01000027.1"/>
</dbReference>
<evidence type="ECO:0000313" key="2">
    <source>
        <dbReference type="Proteomes" id="UP000075357"/>
    </source>
</evidence>
<gene>
    <name evidence="1" type="ORF">Mlaev_01250</name>
</gene>